<dbReference type="InterPro" id="IPR006223">
    <property type="entry name" value="GcvT"/>
</dbReference>
<dbReference type="Gene3D" id="3.30.1360.120">
    <property type="entry name" value="Probable tRNA modification gtpase trme, domain 1"/>
    <property type="match status" value="1"/>
</dbReference>
<comment type="subunit">
    <text evidence="4">The glycine cleavage system is composed of four proteins: P, T, L and H.</text>
</comment>
<keyword evidence="6" id="KW-0032">Aminotransferase</keyword>
<organism evidence="16 17">
    <name type="scientific">Pygocentrus nattereri</name>
    <name type="common">Red-bellied piranha</name>
    <dbReference type="NCBI Taxonomy" id="42514"/>
    <lineage>
        <taxon>Eukaryota</taxon>
        <taxon>Metazoa</taxon>
        <taxon>Chordata</taxon>
        <taxon>Craniata</taxon>
        <taxon>Vertebrata</taxon>
        <taxon>Euteleostomi</taxon>
        <taxon>Actinopterygii</taxon>
        <taxon>Neopterygii</taxon>
        <taxon>Teleostei</taxon>
        <taxon>Ostariophysi</taxon>
        <taxon>Characiformes</taxon>
        <taxon>Characoidei</taxon>
        <taxon>Pygocentrus</taxon>
    </lineage>
</organism>
<evidence type="ECO:0000256" key="12">
    <source>
        <dbReference type="SAM" id="MobiDB-lite"/>
    </source>
</evidence>
<feature type="domain" description="Interferon-related developmental regulator C-terminal" evidence="14">
    <location>
        <begin position="716"/>
        <end position="768"/>
    </location>
</feature>
<keyword evidence="9" id="KW-0496">Mitochondrion</keyword>
<dbReference type="GO" id="GO:0004047">
    <property type="term" value="F:aminomethyltransferase activity"/>
    <property type="evidence" value="ECO:0007669"/>
    <property type="project" value="UniProtKB-EC"/>
</dbReference>
<evidence type="ECO:0000256" key="3">
    <source>
        <dbReference type="ARBA" id="ARBA00008828"/>
    </source>
</evidence>
<dbReference type="GO" id="GO:0008483">
    <property type="term" value="F:transaminase activity"/>
    <property type="evidence" value="ECO:0007669"/>
    <property type="project" value="UniProtKB-KW"/>
</dbReference>
<dbReference type="EC" id="2.1.2.10" evidence="5"/>
<dbReference type="InterPro" id="IPR011989">
    <property type="entry name" value="ARM-like"/>
</dbReference>
<evidence type="ECO:0000259" key="14">
    <source>
        <dbReference type="Pfam" id="PF04836"/>
    </source>
</evidence>
<dbReference type="GO" id="GO:0005739">
    <property type="term" value="C:mitochondrion"/>
    <property type="evidence" value="ECO:0007669"/>
    <property type="project" value="UniProtKB-SubCell"/>
</dbReference>
<dbReference type="InterPro" id="IPR027266">
    <property type="entry name" value="TrmE/GcvT-like"/>
</dbReference>
<dbReference type="SUPFAM" id="SSF103025">
    <property type="entry name" value="Folate-binding domain"/>
    <property type="match status" value="1"/>
</dbReference>
<sequence length="771" mass="84924">MLARVFVNGRYGLSNRVSSGAARLGVAGQTQERSSTTEASLKRTPLYDFHRAQGGKMVEFAGWSMPVQYKDSHIASHLHTRQHCSIFDVSHMLQTKVYGKDRVKFIESLIVGDIAELKDNQGTLSLFTNTKGGIMDDLIVTKTDQEYLYVVSNAGCADKDSAHMQAKLQEFKAAGHDVDLEYMEESLIALQGPSMARVLQEGVCDDLSKLSFMTSVLTPVFGVQGCRVTRCGYTGEDGVEISVPCESVVALTERLLVNSEVKLAGLGARDSLRLEAGLCLYGNDIDETTTPVEASLVWTIGKRRRQARDFPGADIIVPQIKAKTQRKRVGLISRGPPVRQHTPILSPDGRIIGKNGGRGESGASDDDLASDVLSHYSSASESASVLDEGTGEVVDEQTAQEETEDKLKQCIDNLMDKSAKVRLAALESLRSAFSSRVLYDFLLERRLTISDCLERSLKKGGGEEQAAAATLFALLCVQLGGGVEGEEGFKMLRPILSSILIDSCASLSARQHCARALGMCCYVSASDDIEDLLKCMGHLESLFVGAYPLGDGSLPSVKAGTPALHSAALQSWALLCSLCPASRINSMVNYHLPLLQACLDSSEVNFRIAVGETIALLYELRRDIDQEFEYEDCDALCESLKGLATDGNKYRAKNDRRKQRSIFREVLHYIENDEFSEEKIRFGVEVIYIDGWMRRRIYDAFKEVLESGVSHHLQFNPLLRDIFGLGAPLILDSSVKAIKISRTERHLFNSAAFKARTKLRNKVRDKRADVM</sequence>
<evidence type="ECO:0000256" key="2">
    <source>
        <dbReference type="ARBA" id="ARBA00008609"/>
    </source>
</evidence>
<dbReference type="PANTHER" id="PTHR12354">
    <property type="entry name" value="INTERFERON-RELATED DEVELOPMENTAL REGULATOR"/>
    <property type="match status" value="1"/>
</dbReference>
<evidence type="ECO:0000256" key="4">
    <source>
        <dbReference type="ARBA" id="ARBA00011690"/>
    </source>
</evidence>
<dbReference type="InterPro" id="IPR016024">
    <property type="entry name" value="ARM-type_fold"/>
</dbReference>
<reference evidence="16 17" key="1">
    <citation type="submission" date="2020-10" db="EMBL/GenBank/DDBJ databases">
        <title>Pygocentrus nattereri (red-bellied piranha) genome, fPygNat1, primary haplotype.</title>
        <authorList>
            <person name="Myers G."/>
            <person name="Meyer A."/>
            <person name="Karagic N."/>
            <person name="Pippel M."/>
            <person name="Winkler S."/>
            <person name="Tracey A."/>
            <person name="Wood J."/>
            <person name="Formenti G."/>
            <person name="Howe K."/>
            <person name="Fedrigo O."/>
            <person name="Jarvis E.D."/>
        </authorList>
    </citation>
    <scope>NUCLEOTIDE SEQUENCE [LARGE SCALE GENOMIC DNA]</scope>
</reference>
<dbReference type="InterPro" id="IPR006921">
    <property type="entry name" value="Interferon-rel_develop_reg_C"/>
</dbReference>
<evidence type="ECO:0000256" key="6">
    <source>
        <dbReference type="ARBA" id="ARBA00022576"/>
    </source>
</evidence>
<evidence type="ECO:0000259" key="13">
    <source>
        <dbReference type="Pfam" id="PF01571"/>
    </source>
</evidence>
<dbReference type="Pfam" id="PF05004">
    <property type="entry name" value="IFRD"/>
    <property type="match status" value="1"/>
</dbReference>
<proteinExistence type="inferred from homology"/>
<evidence type="ECO:0000313" key="17">
    <source>
        <dbReference type="Proteomes" id="UP001501920"/>
    </source>
</evidence>
<dbReference type="InterPro" id="IPR006222">
    <property type="entry name" value="GCVT_N"/>
</dbReference>
<dbReference type="SUPFAM" id="SSF48371">
    <property type="entry name" value="ARM repeat"/>
    <property type="match status" value="1"/>
</dbReference>
<name>A0AAR2J213_PYGNA</name>
<evidence type="ECO:0000259" key="15">
    <source>
        <dbReference type="Pfam" id="PF05004"/>
    </source>
</evidence>
<comment type="subcellular location">
    <subcellularLocation>
        <location evidence="1">Mitochondrion</location>
    </subcellularLocation>
</comment>
<dbReference type="PANTHER" id="PTHR12354:SF8">
    <property type="entry name" value="INTERFERON-RELATED DEVELOPMENTAL REGULATOR 2"/>
    <property type="match status" value="1"/>
</dbReference>
<dbReference type="Ensembl" id="ENSPNAT00000084972.1">
    <property type="protein sequence ID" value="ENSPNAP00000044352.1"/>
    <property type="gene ID" value="ENSPNAG00000017950.2"/>
</dbReference>
<reference evidence="16" key="3">
    <citation type="submission" date="2025-09" db="UniProtKB">
        <authorList>
            <consortium name="Ensembl"/>
        </authorList>
    </citation>
    <scope>IDENTIFICATION</scope>
</reference>
<dbReference type="Pfam" id="PF04836">
    <property type="entry name" value="IFRD_C"/>
    <property type="match status" value="1"/>
</dbReference>
<dbReference type="Pfam" id="PF01571">
    <property type="entry name" value="GCV_T"/>
    <property type="match status" value="1"/>
</dbReference>
<evidence type="ECO:0000256" key="1">
    <source>
        <dbReference type="ARBA" id="ARBA00004173"/>
    </source>
</evidence>
<evidence type="ECO:0000256" key="9">
    <source>
        <dbReference type="ARBA" id="ARBA00023128"/>
    </source>
</evidence>
<dbReference type="GO" id="GO:0006546">
    <property type="term" value="P:glycine catabolic process"/>
    <property type="evidence" value="ECO:0007669"/>
    <property type="project" value="InterPro"/>
</dbReference>
<reference evidence="16" key="2">
    <citation type="submission" date="2025-08" db="UniProtKB">
        <authorList>
            <consortium name="Ensembl"/>
        </authorList>
    </citation>
    <scope>IDENTIFICATION</scope>
</reference>
<comment type="similarity">
    <text evidence="3">Belongs to the IFRD family.</text>
</comment>
<dbReference type="InterPro" id="IPR039777">
    <property type="entry name" value="IFRD"/>
</dbReference>
<evidence type="ECO:0000313" key="16">
    <source>
        <dbReference type="Ensembl" id="ENSPNAP00000044352.1"/>
    </source>
</evidence>
<dbReference type="FunFam" id="3.30.70.1400:FF:000001">
    <property type="entry name" value="Aminomethyltransferase"/>
    <property type="match status" value="1"/>
</dbReference>
<dbReference type="NCBIfam" id="TIGR00528">
    <property type="entry name" value="gcvT"/>
    <property type="match status" value="1"/>
</dbReference>
<dbReference type="Proteomes" id="UP001501920">
    <property type="component" value="Chromosome 28"/>
</dbReference>
<dbReference type="Gene3D" id="1.25.10.10">
    <property type="entry name" value="Leucine-rich Repeat Variant"/>
    <property type="match status" value="1"/>
</dbReference>
<feature type="region of interest" description="Disordered" evidence="12">
    <location>
        <begin position="334"/>
        <end position="368"/>
    </location>
</feature>
<keyword evidence="7" id="KW-0808">Transferase</keyword>
<comment type="similarity">
    <text evidence="2">Belongs to the GcvT family.</text>
</comment>
<accession>A0AAR2J213</accession>
<dbReference type="GO" id="GO:0005960">
    <property type="term" value="C:glycine cleavage complex"/>
    <property type="evidence" value="ECO:0007669"/>
    <property type="project" value="InterPro"/>
</dbReference>
<keyword evidence="8" id="KW-0809">Transit peptide</keyword>
<dbReference type="AlphaFoldDB" id="A0AAR2J213"/>
<dbReference type="FunFam" id="4.10.1250.10:FF:000002">
    <property type="entry name" value="Aminomethyltransferase"/>
    <property type="match status" value="1"/>
</dbReference>
<dbReference type="FunFam" id="3.30.1360.120:FF:000014">
    <property type="entry name" value="Aminomethyltransferase"/>
    <property type="match status" value="1"/>
</dbReference>
<evidence type="ECO:0000256" key="7">
    <source>
        <dbReference type="ARBA" id="ARBA00022679"/>
    </source>
</evidence>
<evidence type="ECO:0000256" key="10">
    <source>
        <dbReference type="ARBA" id="ARBA00031395"/>
    </source>
</evidence>
<feature type="domain" description="Interferon-related developmental regulator N-terminal" evidence="15">
    <location>
        <begin position="373"/>
        <end position="671"/>
    </location>
</feature>
<feature type="domain" description="GCVT N-terminal" evidence="13">
    <location>
        <begin position="46"/>
        <end position="302"/>
    </location>
</feature>
<protein>
    <recommendedName>
        <fullName evidence="5">aminomethyltransferase</fullName>
        <ecNumber evidence="5">2.1.2.10</ecNumber>
    </recommendedName>
    <alternativeName>
        <fullName evidence="10">Glycine cleavage system T protein</fullName>
    </alternativeName>
</protein>
<evidence type="ECO:0000256" key="11">
    <source>
        <dbReference type="ARBA" id="ARBA00047665"/>
    </source>
</evidence>
<gene>
    <name evidence="16" type="primary">IFRD2</name>
</gene>
<dbReference type="Gene3D" id="3.30.70.1400">
    <property type="entry name" value="Aminomethyltransferase beta-barrel domains"/>
    <property type="match status" value="1"/>
</dbReference>
<dbReference type="Gene3D" id="4.10.1250.10">
    <property type="entry name" value="Aminomethyltransferase fragment"/>
    <property type="match status" value="1"/>
</dbReference>
<comment type="catalytic activity">
    <reaction evidence="11">
        <text>N(6)-[(R)-S(8)-aminomethyldihydrolipoyl]-L-lysyl-[protein] + (6S)-5,6,7,8-tetrahydrofolate = N(6)-[(R)-dihydrolipoyl]-L-lysyl-[protein] + (6R)-5,10-methylene-5,6,7,8-tetrahydrofolate + NH4(+)</text>
        <dbReference type="Rhea" id="RHEA:16945"/>
        <dbReference type="Rhea" id="RHEA-COMP:10475"/>
        <dbReference type="Rhea" id="RHEA-COMP:10492"/>
        <dbReference type="ChEBI" id="CHEBI:15636"/>
        <dbReference type="ChEBI" id="CHEBI:28938"/>
        <dbReference type="ChEBI" id="CHEBI:57453"/>
        <dbReference type="ChEBI" id="CHEBI:83100"/>
        <dbReference type="ChEBI" id="CHEBI:83143"/>
        <dbReference type="EC" id="2.1.2.10"/>
    </reaction>
</comment>
<dbReference type="GeneTree" id="ENSGT00390000013347"/>
<keyword evidence="17" id="KW-1185">Reference proteome</keyword>
<evidence type="ECO:0000256" key="5">
    <source>
        <dbReference type="ARBA" id="ARBA00012616"/>
    </source>
</evidence>
<dbReference type="InterPro" id="IPR007701">
    <property type="entry name" value="Interferon-rel_develop_reg_N"/>
</dbReference>
<evidence type="ECO:0000256" key="8">
    <source>
        <dbReference type="ARBA" id="ARBA00022946"/>
    </source>
</evidence>